<feature type="region of interest" description="Disordered" evidence="1">
    <location>
        <begin position="62"/>
        <end position="101"/>
    </location>
</feature>
<dbReference type="EMBL" id="FNHI01000003">
    <property type="protein sequence ID" value="SDM06000.1"/>
    <property type="molecule type" value="Genomic_DNA"/>
</dbReference>
<keyword evidence="2" id="KW-0732">Signal</keyword>
<dbReference type="GO" id="GO:0003743">
    <property type="term" value="F:translation initiation factor activity"/>
    <property type="evidence" value="ECO:0007669"/>
    <property type="project" value="UniProtKB-KW"/>
</dbReference>
<dbReference type="AlphaFoldDB" id="A0A1G9Q4R0"/>
<evidence type="ECO:0000313" key="3">
    <source>
        <dbReference type="EMBL" id="SDM06000.1"/>
    </source>
</evidence>
<dbReference type="GeneID" id="96657183"/>
<keyword evidence="3" id="KW-0396">Initiation factor</keyword>
<dbReference type="RefSeq" id="WP_093652956.1">
    <property type="nucleotide sequence ID" value="NZ_FNHI01000003.1"/>
</dbReference>
<keyword evidence="4" id="KW-1185">Reference proteome</keyword>
<organism evidence="3 4">
    <name type="scientific">Streptomyces wuyuanensis</name>
    <dbReference type="NCBI Taxonomy" id="1196353"/>
    <lineage>
        <taxon>Bacteria</taxon>
        <taxon>Bacillati</taxon>
        <taxon>Actinomycetota</taxon>
        <taxon>Actinomycetes</taxon>
        <taxon>Kitasatosporales</taxon>
        <taxon>Streptomycetaceae</taxon>
        <taxon>Streptomyces</taxon>
    </lineage>
</organism>
<reference evidence="4" key="1">
    <citation type="submission" date="2016-10" db="EMBL/GenBank/DDBJ databases">
        <authorList>
            <person name="Varghese N."/>
            <person name="Submissions S."/>
        </authorList>
    </citation>
    <scope>NUCLEOTIDE SEQUENCE [LARGE SCALE GENOMIC DNA]</scope>
    <source>
        <strain evidence="4">CGMCC 4.7042</strain>
    </source>
</reference>
<accession>A0A1G9Q4R0</accession>
<name>A0A1G9Q4R0_9ACTN</name>
<keyword evidence="3" id="KW-0648">Protein biosynthesis</keyword>
<dbReference type="Proteomes" id="UP000199063">
    <property type="component" value="Unassembled WGS sequence"/>
</dbReference>
<sequence length="101" mass="10255">MRARTSRAFRLFAGLIAALALSLGGAGVANAASSYSGDCWDDGYHYDYCDYGHGGYDDYGDHGWGGDHDNGRGDNGRGGNGDHGGDRGGGGGDRGGGGGRH</sequence>
<protein>
    <submittedName>
        <fullName evidence="3">Transcription initiation factor TFIID subunit 15</fullName>
    </submittedName>
</protein>
<feature type="signal peptide" evidence="2">
    <location>
        <begin position="1"/>
        <end position="31"/>
    </location>
</feature>
<evidence type="ECO:0000256" key="2">
    <source>
        <dbReference type="SAM" id="SignalP"/>
    </source>
</evidence>
<evidence type="ECO:0000313" key="4">
    <source>
        <dbReference type="Proteomes" id="UP000199063"/>
    </source>
</evidence>
<feature type="chain" id="PRO_5011580812" evidence="2">
    <location>
        <begin position="32"/>
        <end position="101"/>
    </location>
</feature>
<proteinExistence type="predicted"/>
<feature type="compositionally biased region" description="Gly residues" evidence="1">
    <location>
        <begin position="76"/>
        <end position="101"/>
    </location>
</feature>
<evidence type="ECO:0000256" key="1">
    <source>
        <dbReference type="SAM" id="MobiDB-lite"/>
    </source>
</evidence>
<feature type="compositionally biased region" description="Basic and acidic residues" evidence="1">
    <location>
        <begin position="62"/>
        <end position="75"/>
    </location>
</feature>
<gene>
    <name evidence="3" type="ORF">SAMN05444921_103288</name>
</gene>